<dbReference type="AlphaFoldDB" id="R0LL45"/>
<evidence type="ECO:0000313" key="2">
    <source>
        <dbReference type="EMBL" id="EOB01168.1"/>
    </source>
</evidence>
<evidence type="ECO:0000256" key="1">
    <source>
        <dbReference type="SAM" id="MobiDB-lite"/>
    </source>
</evidence>
<dbReference type="EMBL" id="KB743113">
    <property type="protein sequence ID" value="EOB01168.1"/>
    <property type="molecule type" value="Genomic_DNA"/>
</dbReference>
<gene>
    <name evidence="2" type="ORF">Anapl_04785</name>
</gene>
<sequence length="103" mass="11200">MARLGARNRASLDCLELLLVTLKAQSKTPFSLYLKEEEHSFPDFQESSQKGPVFGETRHRTPSMDTKASIKPGHLAPEDALCYSPEAASASLKESGSPSFGTD</sequence>
<feature type="region of interest" description="Disordered" evidence="1">
    <location>
        <begin position="41"/>
        <end position="77"/>
    </location>
</feature>
<name>R0LL45_ANAPL</name>
<reference evidence="3" key="1">
    <citation type="journal article" date="2013" name="Nat. Genet.">
        <title>The duck genome and transcriptome provide insight into an avian influenza virus reservoir species.</title>
        <authorList>
            <person name="Huang Y."/>
            <person name="Li Y."/>
            <person name="Burt D.W."/>
            <person name="Chen H."/>
            <person name="Zhang Y."/>
            <person name="Qian W."/>
            <person name="Kim H."/>
            <person name="Gan S."/>
            <person name="Zhao Y."/>
            <person name="Li J."/>
            <person name="Yi K."/>
            <person name="Feng H."/>
            <person name="Zhu P."/>
            <person name="Li B."/>
            <person name="Liu Q."/>
            <person name="Fairley S."/>
            <person name="Magor K.E."/>
            <person name="Du Z."/>
            <person name="Hu X."/>
            <person name="Goodman L."/>
            <person name="Tafer H."/>
            <person name="Vignal A."/>
            <person name="Lee T."/>
            <person name="Kim K.W."/>
            <person name="Sheng Z."/>
            <person name="An Y."/>
            <person name="Searle S."/>
            <person name="Herrero J."/>
            <person name="Groenen M.A."/>
            <person name="Crooijmans R.P."/>
            <person name="Faraut T."/>
            <person name="Cai Q."/>
            <person name="Webster R.G."/>
            <person name="Aldridge J.R."/>
            <person name="Warren W.C."/>
            <person name="Bartschat S."/>
            <person name="Kehr S."/>
            <person name="Marz M."/>
            <person name="Stadler P.F."/>
            <person name="Smith J."/>
            <person name="Kraus R.H."/>
            <person name="Zhao Y."/>
            <person name="Ren L."/>
            <person name="Fei J."/>
            <person name="Morisson M."/>
            <person name="Kaiser P."/>
            <person name="Griffin D.K."/>
            <person name="Rao M."/>
            <person name="Pitel F."/>
            <person name="Wang J."/>
            <person name="Li N."/>
        </authorList>
    </citation>
    <scope>NUCLEOTIDE SEQUENCE [LARGE SCALE GENOMIC DNA]</scope>
</reference>
<dbReference type="Proteomes" id="UP000296049">
    <property type="component" value="Unassembled WGS sequence"/>
</dbReference>
<accession>R0LL45</accession>
<evidence type="ECO:0000313" key="3">
    <source>
        <dbReference type="Proteomes" id="UP000296049"/>
    </source>
</evidence>
<organism evidence="2 3">
    <name type="scientific">Anas platyrhynchos</name>
    <name type="common">Mallard</name>
    <name type="synonym">Anas boschas</name>
    <dbReference type="NCBI Taxonomy" id="8839"/>
    <lineage>
        <taxon>Eukaryota</taxon>
        <taxon>Metazoa</taxon>
        <taxon>Chordata</taxon>
        <taxon>Craniata</taxon>
        <taxon>Vertebrata</taxon>
        <taxon>Euteleostomi</taxon>
        <taxon>Archelosauria</taxon>
        <taxon>Archosauria</taxon>
        <taxon>Dinosauria</taxon>
        <taxon>Saurischia</taxon>
        <taxon>Theropoda</taxon>
        <taxon>Coelurosauria</taxon>
        <taxon>Aves</taxon>
        <taxon>Neognathae</taxon>
        <taxon>Galloanserae</taxon>
        <taxon>Anseriformes</taxon>
        <taxon>Anatidae</taxon>
        <taxon>Anatinae</taxon>
        <taxon>Anas</taxon>
    </lineage>
</organism>
<protein>
    <submittedName>
        <fullName evidence="2">Uncharacterized protein</fullName>
    </submittedName>
</protein>
<keyword evidence="3" id="KW-1185">Reference proteome</keyword>
<proteinExistence type="predicted"/>